<dbReference type="Proteomes" id="UP000030651">
    <property type="component" value="Unassembled WGS sequence"/>
</dbReference>
<dbReference type="InParanoid" id="W3XPZ7"/>
<evidence type="ECO:0000313" key="2">
    <source>
        <dbReference type="Proteomes" id="UP000030651"/>
    </source>
</evidence>
<reference evidence="2" key="1">
    <citation type="journal article" date="2015" name="BMC Genomics">
        <title>Genomic and transcriptomic analysis of the endophytic fungus Pestalotiopsis fici reveals its lifestyle and high potential for synthesis of natural products.</title>
        <authorList>
            <person name="Wang X."/>
            <person name="Zhang X."/>
            <person name="Liu L."/>
            <person name="Xiang M."/>
            <person name="Wang W."/>
            <person name="Sun X."/>
            <person name="Che Y."/>
            <person name="Guo L."/>
            <person name="Liu G."/>
            <person name="Guo L."/>
            <person name="Wang C."/>
            <person name="Yin W.B."/>
            <person name="Stadler M."/>
            <person name="Zhang X."/>
            <person name="Liu X."/>
        </authorList>
    </citation>
    <scope>NUCLEOTIDE SEQUENCE [LARGE SCALE GENOMIC DNA]</scope>
    <source>
        <strain evidence="2">W106-1 / CGMCC3.15140</strain>
    </source>
</reference>
<dbReference type="RefSeq" id="XP_007828640.1">
    <property type="nucleotide sequence ID" value="XM_007830449.1"/>
</dbReference>
<name>W3XPZ7_PESFW</name>
<protein>
    <submittedName>
        <fullName evidence="1">Uncharacterized protein</fullName>
    </submittedName>
</protein>
<dbReference type="HOGENOM" id="CLU_1982349_0_0_1"/>
<dbReference type="AlphaFoldDB" id="W3XPZ7"/>
<dbReference type="GeneID" id="19266881"/>
<gene>
    <name evidence="1" type="ORF">PFICI_01868</name>
</gene>
<proteinExistence type="predicted"/>
<dbReference type="OrthoDB" id="432970at2759"/>
<organism evidence="1 2">
    <name type="scientific">Pestalotiopsis fici (strain W106-1 / CGMCC3.15140)</name>
    <dbReference type="NCBI Taxonomy" id="1229662"/>
    <lineage>
        <taxon>Eukaryota</taxon>
        <taxon>Fungi</taxon>
        <taxon>Dikarya</taxon>
        <taxon>Ascomycota</taxon>
        <taxon>Pezizomycotina</taxon>
        <taxon>Sordariomycetes</taxon>
        <taxon>Xylariomycetidae</taxon>
        <taxon>Amphisphaeriales</taxon>
        <taxon>Sporocadaceae</taxon>
        <taxon>Pestalotiopsis</taxon>
    </lineage>
</organism>
<dbReference type="EMBL" id="KI912109">
    <property type="protein sequence ID" value="ETS88040.1"/>
    <property type="molecule type" value="Genomic_DNA"/>
</dbReference>
<keyword evidence="2" id="KW-1185">Reference proteome</keyword>
<accession>W3XPZ7</accession>
<dbReference type="KEGG" id="pfy:PFICI_01868"/>
<evidence type="ECO:0000313" key="1">
    <source>
        <dbReference type="EMBL" id="ETS88040.1"/>
    </source>
</evidence>
<sequence length="126" mass="14197">MLTSDLHGRFIVASKLNNGVLARLVGEFKHQPLEGLKEYIKKYGDQTAQLFLKWTDEGIRGYAIVHIILLGMCMGSEALVHYENNGTPWILGSKNQQDTMLARSRPGEPSQFPSDLGDEFWFSGLR</sequence>